<name>A0A6J5RFC6_9CAUD</name>
<evidence type="ECO:0000313" key="2">
    <source>
        <dbReference type="EMBL" id="CAB4204364.1"/>
    </source>
</evidence>
<gene>
    <name evidence="1" type="ORF">UFOVP1268_21</name>
    <name evidence="2" type="ORF">UFOVP1395_4</name>
</gene>
<sequence>MAQIYQVAHKTLIDNYAVLETLTPNEVYVGASIVVAGVDATFNGTVTVYDVPEYLFIGVDDDGDLLFNYEVPVPFQILYAKTASDVTRTTASGTVTLGTVACTWITAGQVEDWLGIGTASALDTTFLTQCAAASNDFCFTRRLESGYIDAKGTSPSNSVTLGAIAYAGFLYRQRGAVTDFASFDGLPAGNSVGLSPMIKQLLGIPRPQVA</sequence>
<protein>
    <recommendedName>
        <fullName evidence="3">Gp6 domain containing protein</fullName>
    </recommendedName>
</protein>
<dbReference type="EMBL" id="LR797215">
    <property type="protein sequence ID" value="CAB4194672.1"/>
    <property type="molecule type" value="Genomic_DNA"/>
</dbReference>
<organism evidence="1">
    <name type="scientific">uncultured Caudovirales phage</name>
    <dbReference type="NCBI Taxonomy" id="2100421"/>
    <lineage>
        <taxon>Viruses</taxon>
        <taxon>Duplodnaviria</taxon>
        <taxon>Heunggongvirae</taxon>
        <taxon>Uroviricota</taxon>
        <taxon>Caudoviricetes</taxon>
        <taxon>Peduoviridae</taxon>
        <taxon>Maltschvirus</taxon>
        <taxon>Maltschvirus maltsch</taxon>
    </lineage>
</organism>
<proteinExistence type="predicted"/>
<evidence type="ECO:0008006" key="3">
    <source>
        <dbReference type="Google" id="ProtNLM"/>
    </source>
</evidence>
<dbReference type="EMBL" id="LR797346">
    <property type="protein sequence ID" value="CAB4204364.1"/>
    <property type="molecule type" value="Genomic_DNA"/>
</dbReference>
<reference evidence="1" key="1">
    <citation type="submission" date="2020-05" db="EMBL/GenBank/DDBJ databases">
        <authorList>
            <person name="Chiriac C."/>
            <person name="Salcher M."/>
            <person name="Ghai R."/>
            <person name="Kavagutti S V."/>
        </authorList>
    </citation>
    <scope>NUCLEOTIDE SEQUENCE</scope>
</reference>
<evidence type="ECO:0000313" key="1">
    <source>
        <dbReference type="EMBL" id="CAB4194672.1"/>
    </source>
</evidence>
<accession>A0A6J5RFC6</accession>